<dbReference type="EMBL" id="KB503068">
    <property type="protein sequence ID" value="EMP40801.1"/>
    <property type="molecule type" value="Genomic_DNA"/>
</dbReference>
<dbReference type="Proteomes" id="UP000031443">
    <property type="component" value="Unassembled WGS sequence"/>
</dbReference>
<sequence length="137" mass="15427">MVRGRSGVEGGAAAIDPALRGRERAKKLNISNAWIPLKALNLLGQMHSNFAHRLPPKKERDIGRGGEAVENISNNYNTFTDENKGYFSVGEKKGGMYGHWEAFMDRRLFSRDGLHLSKEGNRFLGWRMAQLIKRAVN</sequence>
<keyword evidence="2" id="KW-1185">Reference proteome</keyword>
<evidence type="ECO:0000313" key="2">
    <source>
        <dbReference type="Proteomes" id="UP000031443"/>
    </source>
</evidence>
<reference evidence="2" key="1">
    <citation type="journal article" date="2013" name="Nat. Genet.">
        <title>The draft genomes of soft-shell turtle and green sea turtle yield insights into the development and evolution of the turtle-specific body plan.</title>
        <authorList>
            <person name="Wang Z."/>
            <person name="Pascual-Anaya J."/>
            <person name="Zadissa A."/>
            <person name="Li W."/>
            <person name="Niimura Y."/>
            <person name="Huang Z."/>
            <person name="Li C."/>
            <person name="White S."/>
            <person name="Xiong Z."/>
            <person name="Fang D."/>
            <person name="Wang B."/>
            <person name="Ming Y."/>
            <person name="Chen Y."/>
            <person name="Zheng Y."/>
            <person name="Kuraku S."/>
            <person name="Pignatelli M."/>
            <person name="Herrero J."/>
            <person name="Beal K."/>
            <person name="Nozawa M."/>
            <person name="Li Q."/>
            <person name="Wang J."/>
            <person name="Zhang H."/>
            <person name="Yu L."/>
            <person name="Shigenobu S."/>
            <person name="Wang J."/>
            <person name="Liu J."/>
            <person name="Flicek P."/>
            <person name="Searle S."/>
            <person name="Wang J."/>
            <person name="Kuratani S."/>
            <person name="Yin Y."/>
            <person name="Aken B."/>
            <person name="Zhang G."/>
            <person name="Irie N."/>
        </authorList>
    </citation>
    <scope>NUCLEOTIDE SEQUENCE [LARGE SCALE GENOMIC DNA]</scope>
</reference>
<protein>
    <submittedName>
        <fullName evidence="1">Uncharacterized protein</fullName>
    </submittedName>
</protein>
<gene>
    <name evidence="1" type="ORF">UY3_01927</name>
</gene>
<dbReference type="Gene3D" id="3.40.50.12700">
    <property type="match status" value="1"/>
</dbReference>
<organism evidence="1 2">
    <name type="scientific">Chelonia mydas</name>
    <name type="common">Green sea-turtle</name>
    <name type="synonym">Chelonia agassizi</name>
    <dbReference type="NCBI Taxonomy" id="8469"/>
    <lineage>
        <taxon>Eukaryota</taxon>
        <taxon>Metazoa</taxon>
        <taxon>Chordata</taxon>
        <taxon>Craniata</taxon>
        <taxon>Vertebrata</taxon>
        <taxon>Euteleostomi</taxon>
        <taxon>Archelosauria</taxon>
        <taxon>Testudinata</taxon>
        <taxon>Testudines</taxon>
        <taxon>Cryptodira</taxon>
        <taxon>Durocryptodira</taxon>
        <taxon>Americhelydia</taxon>
        <taxon>Chelonioidea</taxon>
        <taxon>Cheloniidae</taxon>
        <taxon>Chelonia</taxon>
    </lineage>
</organism>
<proteinExistence type="predicted"/>
<accession>M7BSG6</accession>
<name>M7BSG6_CHEMY</name>
<dbReference type="AlphaFoldDB" id="M7BSG6"/>
<evidence type="ECO:0000313" key="1">
    <source>
        <dbReference type="EMBL" id="EMP40801.1"/>
    </source>
</evidence>